<accession>A0A3P5Z371</accession>
<sequence>MTAAVTGVSSPEPPDPPEPPDLTSAFTTPSTFVCVPVLTLTISDLDLKIQTFREIDWNSQIFKETFLLKRCWFGDSYCRVHTTPYCSRQICLHHLLS</sequence>
<reference evidence="2" key="1">
    <citation type="submission" date="2018-11" db="EMBL/GenBank/DDBJ databases">
        <authorList>
            <consortium name="Genoscope - CEA"/>
            <person name="William W."/>
        </authorList>
    </citation>
    <scope>NUCLEOTIDE SEQUENCE</scope>
</reference>
<dbReference type="AlphaFoldDB" id="A0A3P5Z371"/>
<organism evidence="2">
    <name type="scientific">Brassica campestris</name>
    <name type="common">Field mustard</name>
    <dbReference type="NCBI Taxonomy" id="3711"/>
    <lineage>
        <taxon>Eukaryota</taxon>
        <taxon>Viridiplantae</taxon>
        <taxon>Streptophyta</taxon>
        <taxon>Embryophyta</taxon>
        <taxon>Tracheophyta</taxon>
        <taxon>Spermatophyta</taxon>
        <taxon>Magnoliopsida</taxon>
        <taxon>eudicotyledons</taxon>
        <taxon>Gunneridae</taxon>
        <taxon>Pentapetalae</taxon>
        <taxon>rosids</taxon>
        <taxon>malvids</taxon>
        <taxon>Brassicales</taxon>
        <taxon>Brassicaceae</taxon>
        <taxon>Brassiceae</taxon>
        <taxon>Brassica</taxon>
    </lineage>
</organism>
<gene>
    <name evidence="2" type="ORF">BRAA06T26983Z</name>
</gene>
<evidence type="ECO:0000313" key="2">
    <source>
        <dbReference type="EMBL" id="VDC68443.1"/>
    </source>
</evidence>
<protein>
    <submittedName>
        <fullName evidence="2">Uncharacterized protein</fullName>
    </submittedName>
</protein>
<feature type="compositionally biased region" description="Pro residues" evidence="1">
    <location>
        <begin position="11"/>
        <end position="20"/>
    </location>
</feature>
<evidence type="ECO:0000256" key="1">
    <source>
        <dbReference type="SAM" id="MobiDB-lite"/>
    </source>
</evidence>
<feature type="region of interest" description="Disordered" evidence="1">
    <location>
        <begin position="1"/>
        <end position="25"/>
    </location>
</feature>
<name>A0A3P5Z371_BRACM</name>
<dbReference type="EMBL" id="LR031569">
    <property type="protein sequence ID" value="VDC68443.1"/>
    <property type="molecule type" value="Genomic_DNA"/>
</dbReference>
<proteinExistence type="predicted"/>